<dbReference type="InterPro" id="IPR003772">
    <property type="entry name" value="YceD"/>
</dbReference>
<sequence>MKVLIKDIHPGGIEIIQDVSADIVDKTEGEQIKFTTPFEVKAKLKKTEGSILADIDVTGEYHSVCARCLENINESWHEDFFVSIPIERNTEFVELEDSIRQEIFLNLPARTLCTETCKGLCPDCGINLNNESCKNKS</sequence>
<name>A0A3B1DB39_9ZZZZ</name>
<gene>
    <name evidence="1" type="ORF">MNBD_UNCLBAC01-425</name>
</gene>
<dbReference type="GO" id="GO:0005840">
    <property type="term" value="C:ribosome"/>
    <property type="evidence" value="ECO:0007669"/>
    <property type="project" value="UniProtKB-KW"/>
</dbReference>
<dbReference type="PANTHER" id="PTHR34374">
    <property type="entry name" value="LARGE RIBOSOMAL RNA SUBUNIT ACCUMULATION PROTEIN YCED HOMOLOG 1, CHLOROPLASTIC"/>
    <property type="match status" value="1"/>
</dbReference>
<organism evidence="1">
    <name type="scientific">hydrothermal vent metagenome</name>
    <dbReference type="NCBI Taxonomy" id="652676"/>
    <lineage>
        <taxon>unclassified sequences</taxon>
        <taxon>metagenomes</taxon>
        <taxon>ecological metagenomes</taxon>
    </lineage>
</organism>
<protein>
    <submittedName>
        <fullName evidence="1">FIG01269488: protein, clustered with ribosomal protein L32p</fullName>
    </submittedName>
</protein>
<dbReference type="AlphaFoldDB" id="A0A3B1DB39"/>
<accession>A0A3B1DB39</accession>
<evidence type="ECO:0000313" key="1">
    <source>
        <dbReference type="EMBL" id="VAX37952.1"/>
    </source>
</evidence>
<dbReference type="EMBL" id="UOGJ01000144">
    <property type="protein sequence ID" value="VAX37952.1"/>
    <property type="molecule type" value="Genomic_DNA"/>
</dbReference>
<dbReference type="PANTHER" id="PTHR34374:SF1">
    <property type="entry name" value="LARGE RIBOSOMAL RNA SUBUNIT ACCUMULATION PROTEIN YCED HOMOLOG 1, CHLOROPLASTIC"/>
    <property type="match status" value="1"/>
</dbReference>
<proteinExistence type="predicted"/>
<keyword evidence="1" id="KW-0687">Ribonucleoprotein</keyword>
<reference evidence="1" key="1">
    <citation type="submission" date="2018-06" db="EMBL/GenBank/DDBJ databases">
        <authorList>
            <person name="Zhirakovskaya E."/>
        </authorList>
    </citation>
    <scope>NUCLEOTIDE SEQUENCE</scope>
</reference>
<dbReference type="Pfam" id="PF02620">
    <property type="entry name" value="YceD"/>
    <property type="match status" value="1"/>
</dbReference>
<keyword evidence="1" id="KW-0689">Ribosomal protein</keyword>